<feature type="signal peptide" evidence="1">
    <location>
        <begin position="1"/>
        <end position="22"/>
    </location>
</feature>
<dbReference type="AlphaFoldDB" id="A0A316E4K3"/>
<feature type="chain" id="PRO_5016303184" evidence="1">
    <location>
        <begin position="23"/>
        <end position="230"/>
    </location>
</feature>
<keyword evidence="5" id="KW-1185">Reference proteome</keyword>
<evidence type="ECO:0000313" key="5">
    <source>
        <dbReference type="Proteomes" id="UP000651837"/>
    </source>
</evidence>
<proteinExistence type="predicted"/>
<evidence type="ECO:0000313" key="4">
    <source>
        <dbReference type="Proteomes" id="UP000245667"/>
    </source>
</evidence>
<dbReference type="OrthoDB" id="1442023at2"/>
<reference evidence="2 5" key="2">
    <citation type="submission" date="2020-07" db="EMBL/GenBank/DDBJ databases">
        <title>The draft genome sequence of Maribacter polysiphoniae KCTC 22021.</title>
        <authorList>
            <person name="Mu L."/>
        </authorList>
    </citation>
    <scope>NUCLEOTIDE SEQUENCE [LARGE SCALE GENOMIC DNA]</scope>
    <source>
        <strain evidence="2 5">KCTC 22021</strain>
    </source>
</reference>
<evidence type="ECO:0000256" key="1">
    <source>
        <dbReference type="SAM" id="SignalP"/>
    </source>
</evidence>
<name>A0A316E4K3_9FLAO</name>
<dbReference type="Proteomes" id="UP000245667">
    <property type="component" value="Unassembled WGS sequence"/>
</dbReference>
<organism evidence="3 4">
    <name type="scientific">Maribacter polysiphoniae</name>
    <dbReference type="NCBI Taxonomy" id="429344"/>
    <lineage>
        <taxon>Bacteria</taxon>
        <taxon>Pseudomonadati</taxon>
        <taxon>Bacteroidota</taxon>
        <taxon>Flavobacteriia</taxon>
        <taxon>Flavobacteriales</taxon>
        <taxon>Flavobacteriaceae</taxon>
        <taxon>Maribacter</taxon>
    </lineage>
</organism>
<dbReference type="EMBL" id="JACWLN010000001">
    <property type="protein sequence ID" value="MBD1259460.1"/>
    <property type="molecule type" value="Genomic_DNA"/>
</dbReference>
<dbReference type="Proteomes" id="UP000651837">
    <property type="component" value="Unassembled WGS sequence"/>
</dbReference>
<accession>A0A316E4K3</accession>
<dbReference type="RefSeq" id="WP_146197811.1">
    <property type="nucleotide sequence ID" value="NZ_JACWLN010000001.1"/>
</dbReference>
<protein>
    <submittedName>
        <fullName evidence="3">Uncharacterized protein</fullName>
    </submittedName>
</protein>
<comment type="caution">
    <text evidence="3">The sequence shown here is derived from an EMBL/GenBank/DDBJ whole genome shotgun (WGS) entry which is preliminary data.</text>
</comment>
<evidence type="ECO:0000313" key="3">
    <source>
        <dbReference type="EMBL" id="PWK25025.1"/>
    </source>
</evidence>
<dbReference type="EMBL" id="QGGQ01000002">
    <property type="protein sequence ID" value="PWK25025.1"/>
    <property type="molecule type" value="Genomic_DNA"/>
</dbReference>
<evidence type="ECO:0000313" key="2">
    <source>
        <dbReference type="EMBL" id="MBD1259460.1"/>
    </source>
</evidence>
<sequence length="230" mass="26592">MKTFIYSGFLLFSSFLSSQVQVYSYGFVDSSQSMSMGDYVVGENKKTTEGSPYLYETWDNESKVYFEEKAYIFKACNYNAHVGQFEAKLSKDSVFVINPSGVDKVVLGNRVFKQYLDPDNNKKAYFEEILKSKDFLLLRKYYTRIKKAKVNPLTKTPEGLPILELEEQCYVLKGESTQLEKISLKKSTILELIDEKVVKEVQSYVKKNKLKYGNIEDVTRILEYYNTIAS</sequence>
<keyword evidence="1" id="KW-0732">Signal</keyword>
<reference evidence="3 4" key="1">
    <citation type="submission" date="2018-05" db="EMBL/GenBank/DDBJ databases">
        <title>Genomic Encyclopedia of Archaeal and Bacterial Type Strains, Phase II (KMG-II): from individual species to whole genera.</title>
        <authorList>
            <person name="Goeker M."/>
        </authorList>
    </citation>
    <scope>NUCLEOTIDE SEQUENCE [LARGE SCALE GENOMIC DNA]</scope>
    <source>
        <strain evidence="3 4">DSM 23514</strain>
    </source>
</reference>
<gene>
    <name evidence="2" type="ORF">HZY62_02585</name>
    <name evidence="3" type="ORF">LX92_01394</name>
</gene>